<dbReference type="GO" id="GO:0009103">
    <property type="term" value="P:lipopolysaccharide biosynthetic process"/>
    <property type="evidence" value="ECO:0007669"/>
    <property type="project" value="UniProtKB-ARBA"/>
</dbReference>
<sequence>MVDLTIPRNEKAPHVLHPPANDRQVGHEVPSPLAPLARRPVLAVAGTVVVVLLLVSDRFGFFSDELYFIAAGKRPAWGYVDQPPLVPLLAQGIEYLTNGSLVALRLLPALAAGGGVVVSALAARELGGRRTAQVLAAVVYAVTPATLMTGHVLATGGLDINLAACTAWLLIRWIRLRDDRVFLAIALVTAVELQVKFVSASFWVVFVLCALVFGPRGIVRRPKFWIGAGIVAAAAVPGLVWQAQHGWPQVDMTKVIAKEVEDAGAGGFGFIAAVLSICGIAGSIFLVHGMVKLIGRSARRDYRVLGWSVLGIALTYALTDGRAYYLAGYLVIPLAAAAVDFAGKTSRRPWKWIAVPVSLLSLALVPVMLPMYPDSALKRMPDGLSKDMVGWPEMADTVAGIYSSLPGSTRENTAVVTDGYQQASALDRYGPARHLPPAYSGHRGYWYFGRPADSVTSVIYVGADKPYLDGFFESVRRVGTVDNHLHVPNLNRGQAIWLCRGPRHPWPQLWPRFYHLTAVTLRGEDVPAK</sequence>
<dbReference type="Proteomes" id="UP000326179">
    <property type="component" value="Chromosome"/>
</dbReference>
<comment type="subcellular location">
    <subcellularLocation>
        <location evidence="1">Cell membrane</location>
        <topology evidence="1">Multi-pass membrane protein</topology>
    </subcellularLocation>
</comment>
<feature type="transmembrane region" description="Helical" evidence="9">
    <location>
        <begin position="134"/>
        <end position="154"/>
    </location>
</feature>
<evidence type="ECO:0000313" key="12">
    <source>
        <dbReference type="Proteomes" id="UP000326179"/>
    </source>
</evidence>
<dbReference type="GO" id="GO:0016763">
    <property type="term" value="F:pentosyltransferase activity"/>
    <property type="evidence" value="ECO:0007669"/>
    <property type="project" value="TreeGrafter"/>
</dbReference>
<feature type="region of interest" description="Disordered" evidence="8">
    <location>
        <begin position="1"/>
        <end position="24"/>
    </location>
</feature>
<protein>
    <submittedName>
        <fullName evidence="11">Glycosyl transferase, family 39</fullName>
    </submittedName>
</protein>
<feature type="transmembrane region" description="Helical" evidence="9">
    <location>
        <begin position="41"/>
        <end position="61"/>
    </location>
</feature>
<evidence type="ECO:0000256" key="8">
    <source>
        <dbReference type="SAM" id="MobiDB-lite"/>
    </source>
</evidence>
<dbReference type="GO" id="GO:0005886">
    <property type="term" value="C:plasma membrane"/>
    <property type="evidence" value="ECO:0007669"/>
    <property type="project" value="UniProtKB-SubCell"/>
</dbReference>
<dbReference type="Pfam" id="PF13231">
    <property type="entry name" value="PMT_2"/>
    <property type="match status" value="1"/>
</dbReference>
<name>A0A5Q0L8Z3_9ACTN</name>
<dbReference type="PANTHER" id="PTHR33908:SF11">
    <property type="entry name" value="MEMBRANE PROTEIN"/>
    <property type="match status" value="1"/>
</dbReference>
<feature type="transmembrane region" description="Helical" evidence="9">
    <location>
        <begin position="302"/>
        <end position="318"/>
    </location>
</feature>
<gene>
    <name evidence="11" type="ORF">GFH48_07165</name>
</gene>
<dbReference type="EMBL" id="CP045643">
    <property type="protein sequence ID" value="QFZ73069.1"/>
    <property type="molecule type" value="Genomic_DNA"/>
</dbReference>
<feature type="transmembrane region" description="Helical" evidence="9">
    <location>
        <begin position="263"/>
        <end position="290"/>
    </location>
</feature>
<reference evidence="11 12" key="1">
    <citation type="submission" date="2019-10" db="EMBL/GenBank/DDBJ databases">
        <title>A novel species.</title>
        <authorList>
            <person name="Gao J."/>
        </authorList>
    </citation>
    <scope>NUCLEOTIDE SEQUENCE [LARGE SCALE GENOMIC DNA]</scope>
    <source>
        <strain evidence="11 12">QMT-28</strain>
    </source>
</reference>
<dbReference type="InterPro" id="IPR038731">
    <property type="entry name" value="RgtA/B/C-like"/>
</dbReference>
<evidence type="ECO:0000256" key="7">
    <source>
        <dbReference type="ARBA" id="ARBA00023136"/>
    </source>
</evidence>
<organism evidence="11 12">
    <name type="scientific">Streptomyces fagopyri</name>
    <dbReference type="NCBI Taxonomy" id="2662397"/>
    <lineage>
        <taxon>Bacteria</taxon>
        <taxon>Bacillati</taxon>
        <taxon>Actinomycetota</taxon>
        <taxon>Actinomycetes</taxon>
        <taxon>Kitasatosporales</taxon>
        <taxon>Streptomycetaceae</taxon>
        <taxon>Streptomyces</taxon>
    </lineage>
</organism>
<keyword evidence="5 9" id="KW-0812">Transmembrane</keyword>
<proteinExistence type="predicted"/>
<feature type="transmembrane region" description="Helical" evidence="9">
    <location>
        <begin position="350"/>
        <end position="372"/>
    </location>
</feature>
<keyword evidence="3" id="KW-0328">Glycosyltransferase</keyword>
<evidence type="ECO:0000256" key="6">
    <source>
        <dbReference type="ARBA" id="ARBA00022989"/>
    </source>
</evidence>
<keyword evidence="4 11" id="KW-0808">Transferase</keyword>
<evidence type="ECO:0000256" key="3">
    <source>
        <dbReference type="ARBA" id="ARBA00022676"/>
    </source>
</evidence>
<keyword evidence="7 9" id="KW-0472">Membrane</keyword>
<keyword evidence="6 9" id="KW-1133">Transmembrane helix</keyword>
<feature type="domain" description="Glycosyltransferase RgtA/B/C/D-like" evidence="10">
    <location>
        <begin position="81"/>
        <end position="241"/>
    </location>
</feature>
<evidence type="ECO:0000256" key="5">
    <source>
        <dbReference type="ARBA" id="ARBA00022692"/>
    </source>
</evidence>
<evidence type="ECO:0000256" key="2">
    <source>
        <dbReference type="ARBA" id="ARBA00022475"/>
    </source>
</evidence>
<feature type="transmembrane region" description="Helical" evidence="9">
    <location>
        <begin position="102"/>
        <end position="122"/>
    </location>
</feature>
<feature type="transmembrane region" description="Helical" evidence="9">
    <location>
        <begin position="324"/>
        <end position="343"/>
    </location>
</feature>
<dbReference type="KEGG" id="sfy:GFH48_07165"/>
<dbReference type="PANTHER" id="PTHR33908">
    <property type="entry name" value="MANNOSYLTRANSFERASE YKCB-RELATED"/>
    <property type="match status" value="1"/>
</dbReference>
<dbReference type="AlphaFoldDB" id="A0A5Q0L8Z3"/>
<evidence type="ECO:0000256" key="1">
    <source>
        <dbReference type="ARBA" id="ARBA00004651"/>
    </source>
</evidence>
<evidence type="ECO:0000259" key="10">
    <source>
        <dbReference type="Pfam" id="PF13231"/>
    </source>
</evidence>
<evidence type="ECO:0000256" key="9">
    <source>
        <dbReference type="SAM" id="Phobius"/>
    </source>
</evidence>
<dbReference type="InterPro" id="IPR050297">
    <property type="entry name" value="LipidA_mod_glycosyltrf_83"/>
</dbReference>
<keyword evidence="2" id="KW-1003">Cell membrane</keyword>
<accession>A0A5Q0L8Z3</accession>
<evidence type="ECO:0000313" key="11">
    <source>
        <dbReference type="EMBL" id="QFZ73069.1"/>
    </source>
</evidence>
<evidence type="ECO:0000256" key="4">
    <source>
        <dbReference type="ARBA" id="ARBA00022679"/>
    </source>
</evidence>
<dbReference type="RefSeq" id="WP_153287435.1">
    <property type="nucleotide sequence ID" value="NZ_CP045643.1"/>
</dbReference>
<feature type="transmembrane region" description="Helical" evidence="9">
    <location>
        <begin position="181"/>
        <end position="212"/>
    </location>
</feature>
<keyword evidence="12" id="KW-1185">Reference proteome</keyword>
<feature type="transmembrane region" description="Helical" evidence="9">
    <location>
        <begin position="224"/>
        <end position="243"/>
    </location>
</feature>